<comment type="caution">
    <text evidence="1">The sequence shown here is derived from an EMBL/GenBank/DDBJ whole genome shotgun (WGS) entry which is preliminary data.</text>
</comment>
<dbReference type="Proteomes" id="UP000310158">
    <property type="component" value="Unassembled WGS sequence"/>
</dbReference>
<organism evidence="1 2">
    <name type="scientific">Bondarzewia mesenterica</name>
    <dbReference type="NCBI Taxonomy" id="1095465"/>
    <lineage>
        <taxon>Eukaryota</taxon>
        <taxon>Fungi</taxon>
        <taxon>Dikarya</taxon>
        <taxon>Basidiomycota</taxon>
        <taxon>Agaricomycotina</taxon>
        <taxon>Agaricomycetes</taxon>
        <taxon>Russulales</taxon>
        <taxon>Bondarzewiaceae</taxon>
        <taxon>Bondarzewia</taxon>
    </lineage>
</organism>
<proteinExistence type="predicted"/>
<sequence>MNISTGRGTGARNASSAALHRLKVKSTVVEYEKEYSDDGEVTMTPIWLSVKALGKRRATEVDDTNQSFNLDDLFYDQTDRDPWQEDSVEEDEEDTWWKPWLTMHYVYDAIIECTQ</sequence>
<protein>
    <submittedName>
        <fullName evidence="1">Uncharacterized protein</fullName>
    </submittedName>
</protein>
<dbReference type="OrthoDB" id="10255964at2759"/>
<dbReference type="AlphaFoldDB" id="A0A4S4L4J2"/>
<gene>
    <name evidence="1" type="ORF">EW146_g9668</name>
</gene>
<keyword evidence="2" id="KW-1185">Reference proteome</keyword>
<name>A0A4S4L4J2_9AGAM</name>
<evidence type="ECO:0000313" key="1">
    <source>
        <dbReference type="EMBL" id="THH06249.1"/>
    </source>
</evidence>
<dbReference type="EMBL" id="SGPL01000900">
    <property type="protein sequence ID" value="THH06249.1"/>
    <property type="molecule type" value="Genomic_DNA"/>
</dbReference>
<reference evidence="1 2" key="1">
    <citation type="submission" date="2019-02" db="EMBL/GenBank/DDBJ databases">
        <title>Genome sequencing of the rare red list fungi Bondarzewia mesenterica.</title>
        <authorList>
            <person name="Buettner E."/>
            <person name="Kellner H."/>
        </authorList>
    </citation>
    <scope>NUCLEOTIDE SEQUENCE [LARGE SCALE GENOMIC DNA]</scope>
    <source>
        <strain evidence="1 2">DSM 108281</strain>
    </source>
</reference>
<evidence type="ECO:0000313" key="2">
    <source>
        <dbReference type="Proteomes" id="UP000310158"/>
    </source>
</evidence>
<accession>A0A4S4L4J2</accession>